<feature type="domain" description="Cupin type-2" evidence="1">
    <location>
        <begin position="40"/>
        <end position="98"/>
    </location>
</feature>
<organism evidence="2 3">
    <name type="scientific">Microbacterium thalli</name>
    <dbReference type="NCBI Taxonomy" id="3027921"/>
    <lineage>
        <taxon>Bacteria</taxon>
        <taxon>Bacillati</taxon>
        <taxon>Actinomycetota</taxon>
        <taxon>Actinomycetes</taxon>
        <taxon>Micrococcales</taxon>
        <taxon>Microbacteriaceae</taxon>
        <taxon>Microbacterium</taxon>
    </lineage>
</organism>
<dbReference type="PANTHER" id="PTHR43698:SF1">
    <property type="entry name" value="BLL4564 PROTEIN"/>
    <property type="match status" value="1"/>
</dbReference>
<protein>
    <submittedName>
        <fullName evidence="2">Cupin domain-containing protein</fullName>
    </submittedName>
</protein>
<comment type="caution">
    <text evidence="2">The sequence shown here is derived from an EMBL/GenBank/DDBJ whole genome shotgun (WGS) entry which is preliminary data.</text>
</comment>
<dbReference type="CDD" id="cd02233">
    <property type="entry name" value="cupin_HNL-like"/>
    <property type="match status" value="1"/>
</dbReference>
<sequence>MEVVPTPPTVKNPPEWFTGDVWLDPVAAPRDAEQRMSAGLVRFAPGARTSWHSHPLGQTLRIIEGTALVQARGGAVVEVHAGQTVYSAPGEEHWHGAAPDSFMTHLALWETPHGGESASWGAHVTDEEYRAR</sequence>
<name>A0ABT5SGJ0_9MICO</name>
<dbReference type="Proteomes" id="UP001218170">
    <property type="component" value="Unassembled WGS sequence"/>
</dbReference>
<reference evidence="2 3" key="1">
    <citation type="submission" date="2023-02" db="EMBL/GenBank/DDBJ databases">
        <title>Study of novel species of the Microbacterium genus.</title>
        <authorList>
            <person name="Arroyo-Herrera I."/>
            <person name="Roman-Ponce B."/>
            <person name="Vasquez-Murrieta M.S."/>
        </authorList>
    </citation>
    <scope>NUCLEOTIDE SEQUENCE [LARGE SCALE GENOMIC DNA]</scope>
    <source>
        <strain evidence="2 3">NE1TT3</strain>
    </source>
</reference>
<dbReference type="EMBL" id="JAQZCI010000001">
    <property type="protein sequence ID" value="MDD7961934.1"/>
    <property type="molecule type" value="Genomic_DNA"/>
</dbReference>
<evidence type="ECO:0000313" key="3">
    <source>
        <dbReference type="Proteomes" id="UP001218170"/>
    </source>
</evidence>
<proteinExistence type="predicted"/>
<dbReference type="InterPro" id="IPR047263">
    <property type="entry name" value="HNL-like_cupin"/>
</dbReference>
<dbReference type="InterPro" id="IPR014710">
    <property type="entry name" value="RmlC-like_jellyroll"/>
</dbReference>
<accession>A0ABT5SGJ0</accession>
<dbReference type="InterPro" id="IPR011051">
    <property type="entry name" value="RmlC_Cupin_sf"/>
</dbReference>
<dbReference type="Gene3D" id="2.60.120.10">
    <property type="entry name" value="Jelly Rolls"/>
    <property type="match status" value="1"/>
</dbReference>
<dbReference type="Pfam" id="PF07883">
    <property type="entry name" value="Cupin_2"/>
    <property type="match status" value="1"/>
</dbReference>
<keyword evidence="3" id="KW-1185">Reference proteome</keyword>
<dbReference type="SUPFAM" id="SSF51182">
    <property type="entry name" value="RmlC-like cupins"/>
    <property type="match status" value="1"/>
</dbReference>
<dbReference type="RefSeq" id="WP_274264191.1">
    <property type="nucleotide sequence ID" value="NZ_JAQZCI010000001.1"/>
</dbReference>
<evidence type="ECO:0000259" key="1">
    <source>
        <dbReference type="Pfam" id="PF07883"/>
    </source>
</evidence>
<dbReference type="PANTHER" id="PTHR43698">
    <property type="entry name" value="RIBD C-TERMINAL DOMAIN CONTAINING PROTEIN"/>
    <property type="match status" value="1"/>
</dbReference>
<dbReference type="InterPro" id="IPR013096">
    <property type="entry name" value="Cupin_2"/>
</dbReference>
<gene>
    <name evidence="2" type="ORF">PUW80_06185</name>
</gene>
<evidence type="ECO:0000313" key="2">
    <source>
        <dbReference type="EMBL" id="MDD7961934.1"/>
    </source>
</evidence>